<evidence type="ECO:0000256" key="1">
    <source>
        <dbReference type="SAM" id="Phobius"/>
    </source>
</evidence>
<keyword evidence="1" id="KW-0472">Membrane</keyword>
<feature type="transmembrane region" description="Helical" evidence="1">
    <location>
        <begin position="7"/>
        <end position="31"/>
    </location>
</feature>
<evidence type="ECO:0000313" key="2">
    <source>
        <dbReference type="EMBL" id="KAF7847882.1"/>
    </source>
</evidence>
<comment type="caution">
    <text evidence="2">The sequence shown here is derived from an EMBL/GenBank/DDBJ whole genome shotgun (WGS) entry which is preliminary data.</text>
</comment>
<dbReference type="AlphaFoldDB" id="A0A8T0CM62"/>
<dbReference type="Proteomes" id="UP000806378">
    <property type="component" value="Unassembled WGS sequence"/>
</dbReference>
<keyword evidence="1" id="KW-0812">Transmembrane</keyword>
<reference evidence="2" key="1">
    <citation type="submission" date="2020-05" db="EMBL/GenBank/DDBJ databases">
        <title>WGS assembly of Corymbia citriodora subspecies variegata.</title>
        <authorList>
            <person name="Barry K."/>
            <person name="Hundley H."/>
            <person name="Shu S."/>
            <person name="Jenkins J."/>
            <person name="Grimwood J."/>
            <person name="Baten A."/>
        </authorList>
    </citation>
    <scope>NUCLEOTIDE SEQUENCE</scope>
    <source>
        <strain evidence="2">CV2-018</strain>
    </source>
</reference>
<keyword evidence="3" id="KW-1185">Reference proteome</keyword>
<name>A0A8T0CM62_CORYI</name>
<feature type="transmembrane region" description="Helical" evidence="1">
    <location>
        <begin position="37"/>
        <end position="57"/>
    </location>
</feature>
<proteinExistence type="predicted"/>
<keyword evidence="1" id="KW-1133">Transmembrane helix</keyword>
<dbReference type="EMBL" id="MU090433">
    <property type="protein sequence ID" value="KAF7847882.1"/>
    <property type="molecule type" value="Genomic_DNA"/>
</dbReference>
<protein>
    <submittedName>
        <fullName evidence="2">Uncharacterized protein</fullName>
    </submittedName>
</protein>
<evidence type="ECO:0000313" key="3">
    <source>
        <dbReference type="Proteomes" id="UP000806378"/>
    </source>
</evidence>
<dbReference type="Gramene" id="rna-gnl|WGS:JABURB|Cocit.L2484.1">
    <property type="protein sequence ID" value="cds-KAF7847882.1"/>
    <property type="gene ID" value="gene-BT93_L2484"/>
</dbReference>
<sequence>MVPNLDLILLASLYGTLVAGVLIAVILLVLAGLVLGFAAGLLVIVAMDSSGVFRLLSSRFDEVKADVELGLLLLLCAVLRCGVSASSASKPWVEGTVRAAAEAAQWARIHFS</sequence>
<accession>A0A8T0CM62</accession>
<gene>
    <name evidence="2" type="ORF">BT93_L2484</name>
</gene>
<organism evidence="2 3">
    <name type="scientific">Corymbia citriodora subsp. variegata</name>
    <dbReference type="NCBI Taxonomy" id="360336"/>
    <lineage>
        <taxon>Eukaryota</taxon>
        <taxon>Viridiplantae</taxon>
        <taxon>Streptophyta</taxon>
        <taxon>Embryophyta</taxon>
        <taxon>Tracheophyta</taxon>
        <taxon>Spermatophyta</taxon>
        <taxon>Magnoliopsida</taxon>
        <taxon>eudicotyledons</taxon>
        <taxon>Gunneridae</taxon>
        <taxon>Pentapetalae</taxon>
        <taxon>rosids</taxon>
        <taxon>malvids</taxon>
        <taxon>Myrtales</taxon>
        <taxon>Myrtaceae</taxon>
        <taxon>Myrtoideae</taxon>
        <taxon>Eucalypteae</taxon>
        <taxon>Corymbia</taxon>
    </lineage>
</organism>